<dbReference type="PRINTS" id="PR00039">
    <property type="entry name" value="HTHLYSR"/>
</dbReference>
<evidence type="ECO:0000256" key="2">
    <source>
        <dbReference type="ARBA" id="ARBA00023015"/>
    </source>
</evidence>
<reference evidence="6 7" key="1">
    <citation type="submission" date="2022-03" db="EMBL/GenBank/DDBJ databases">
        <title>Isotopic signatures of nitrous oxide derived from detoxification processes.</title>
        <authorList>
            <person name="Behrendt U."/>
            <person name="Buchen C."/>
            <person name="Well R."/>
            <person name="Ulrich A."/>
            <person name="Rohe L."/>
            <person name="Kolb S."/>
            <person name="Schloter M."/>
            <person name="Horn M.A."/>
            <person name="Augustin J."/>
        </authorList>
    </citation>
    <scope>NUCLEOTIDE SEQUENCE [LARGE SCALE GENOMIC DNA]</scope>
    <source>
        <strain evidence="6 7">S4-C24</strain>
    </source>
</reference>
<dbReference type="Gene3D" id="1.10.10.10">
    <property type="entry name" value="Winged helix-like DNA-binding domain superfamily/Winged helix DNA-binding domain"/>
    <property type="match status" value="1"/>
</dbReference>
<dbReference type="Proteomes" id="UP000829069">
    <property type="component" value="Chromosome"/>
</dbReference>
<dbReference type="Gene3D" id="3.40.190.10">
    <property type="entry name" value="Periplasmic binding protein-like II"/>
    <property type="match status" value="2"/>
</dbReference>
<keyword evidence="2" id="KW-0805">Transcription regulation</keyword>
<feature type="domain" description="HTH lysR-type" evidence="5">
    <location>
        <begin position="1"/>
        <end position="58"/>
    </location>
</feature>
<name>A0ABY3W7R1_9MICC</name>
<evidence type="ECO:0000313" key="7">
    <source>
        <dbReference type="Proteomes" id="UP000829069"/>
    </source>
</evidence>
<sequence length="299" mass="32892">METRQLRYFVAVAEERHFGRAALRLHMAQPPLSHQIKQLEEQLGTQLLVRTTRKVEVTPAGELLLVRARGLLAEIDQLGQDVKLVGQGASGVLRVGVVGSATYRLMPRIVETAGRRLPGLKLHVLGEMLTPALEEALEENRIDVAVLRPPVRSGELELRFLEQDELVVALPEDHPLASHGSLELADLAGEKFVSYPRTSAVCGIFMDACRRVGFRPRIVQEASETSTLLAFVASGMGLALVPMTRRVFALQGTVLRPLRDAPAVDLALAWRRGSDSPLIKNFVDLFETSTVPEGTTRED</sequence>
<evidence type="ECO:0000256" key="1">
    <source>
        <dbReference type="ARBA" id="ARBA00009437"/>
    </source>
</evidence>
<proteinExistence type="inferred from homology"/>
<dbReference type="CDD" id="cd08414">
    <property type="entry name" value="PBP2_LTTR_aromatics_like"/>
    <property type="match status" value="1"/>
</dbReference>
<dbReference type="SUPFAM" id="SSF46785">
    <property type="entry name" value="Winged helix' DNA-binding domain"/>
    <property type="match status" value="1"/>
</dbReference>
<dbReference type="Pfam" id="PF03466">
    <property type="entry name" value="LysR_substrate"/>
    <property type="match status" value="1"/>
</dbReference>
<dbReference type="Pfam" id="PF00126">
    <property type="entry name" value="HTH_1"/>
    <property type="match status" value="1"/>
</dbReference>
<evidence type="ECO:0000259" key="5">
    <source>
        <dbReference type="PROSITE" id="PS50931"/>
    </source>
</evidence>
<dbReference type="InterPro" id="IPR005119">
    <property type="entry name" value="LysR_subst-bd"/>
</dbReference>
<evidence type="ECO:0000256" key="4">
    <source>
        <dbReference type="ARBA" id="ARBA00023163"/>
    </source>
</evidence>
<keyword evidence="4" id="KW-0804">Transcription</keyword>
<keyword evidence="3" id="KW-0238">DNA-binding</keyword>
<dbReference type="InterPro" id="IPR000847">
    <property type="entry name" value="LysR_HTH_N"/>
</dbReference>
<dbReference type="InterPro" id="IPR036390">
    <property type="entry name" value="WH_DNA-bd_sf"/>
</dbReference>
<evidence type="ECO:0000313" key="6">
    <source>
        <dbReference type="EMBL" id="UNK46364.1"/>
    </source>
</evidence>
<dbReference type="EMBL" id="CP093326">
    <property type="protein sequence ID" value="UNK46364.1"/>
    <property type="molecule type" value="Genomic_DNA"/>
</dbReference>
<keyword evidence="7" id="KW-1185">Reference proteome</keyword>
<organism evidence="6 7">
    <name type="scientific">Arthrobacter sulfonylureivorans</name>
    <dbReference type="NCBI Taxonomy" id="2486855"/>
    <lineage>
        <taxon>Bacteria</taxon>
        <taxon>Bacillati</taxon>
        <taxon>Actinomycetota</taxon>
        <taxon>Actinomycetes</taxon>
        <taxon>Micrococcales</taxon>
        <taxon>Micrococcaceae</taxon>
        <taxon>Arthrobacter</taxon>
    </lineage>
</organism>
<evidence type="ECO:0000256" key="3">
    <source>
        <dbReference type="ARBA" id="ARBA00023125"/>
    </source>
</evidence>
<dbReference type="InterPro" id="IPR036388">
    <property type="entry name" value="WH-like_DNA-bd_sf"/>
</dbReference>
<protein>
    <submittedName>
        <fullName evidence="6">LysR substrate-binding domain-containing protein</fullName>
    </submittedName>
</protein>
<gene>
    <name evidence="6" type="ORF">MNQ99_03055</name>
</gene>
<dbReference type="SUPFAM" id="SSF53850">
    <property type="entry name" value="Periplasmic binding protein-like II"/>
    <property type="match status" value="1"/>
</dbReference>
<dbReference type="PANTHER" id="PTHR30346">
    <property type="entry name" value="TRANSCRIPTIONAL DUAL REGULATOR HCAR-RELATED"/>
    <property type="match status" value="1"/>
</dbReference>
<comment type="similarity">
    <text evidence="1">Belongs to the LysR transcriptional regulatory family.</text>
</comment>
<dbReference type="PROSITE" id="PS50931">
    <property type="entry name" value="HTH_LYSR"/>
    <property type="match status" value="1"/>
</dbReference>
<dbReference type="PANTHER" id="PTHR30346:SF0">
    <property type="entry name" value="HCA OPERON TRANSCRIPTIONAL ACTIVATOR HCAR"/>
    <property type="match status" value="1"/>
</dbReference>
<dbReference type="RefSeq" id="WP_127512404.1">
    <property type="nucleotide sequence ID" value="NZ_CP093326.1"/>
</dbReference>
<accession>A0ABY3W7R1</accession>